<dbReference type="OrthoDB" id="10263316at2759"/>
<dbReference type="AlphaFoldDB" id="C9JZX1"/>
<evidence type="ECO:0000313" key="2">
    <source>
        <dbReference type="Proteomes" id="UP000005640"/>
    </source>
</evidence>
<dbReference type="OpenTargets" id="ENSG00000136449"/>
<dbReference type="HGNC" id="HGNC:19677">
    <property type="gene designation" value="MYCBPAP"/>
</dbReference>
<evidence type="ECO:0000313" key="1">
    <source>
        <dbReference type="Ensembl" id="ENSP00000407719.2"/>
    </source>
</evidence>
<dbReference type="GeneTree" id="ENSGT00640000091565"/>
<dbReference type="MassIVE" id="C9JZX1"/>
<protein>
    <submittedName>
        <fullName evidence="1">MYCBP associated protein</fullName>
    </submittedName>
</protein>
<dbReference type="EMBL" id="AC021491">
    <property type="status" value="NOT_ANNOTATED_CDS"/>
    <property type="molecule type" value="Genomic_DNA"/>
</dbReference>
<dbReference type="ProteomicsDB" id="12454"/>
<dbReference type="Antibodypedia" id="45319">
    <property type="antibodies" value="46 antibodies from 13 providers"/>
</dbReference>
<proteinExistence type="predicted"/>
<name>C9JZX1_HUMAN</name>
<organism evidence="1 2">
    <name type="scientific">Homo sapiens</name>
    <name type="common">Human</name>
    <dbReference type="NCBI Taxonomy" id="9606"/>
    <lineage>
        <taxon>Eukaryota</taxon>
        <taxon>Metazoa</taxon>
        <taxon>Chordata</taxon>
        <taxon>Craniata</taxon>
        <taxon>Vertebrata</taxon>
        <taxon>Euteleostomi</taxon>
        <taxon>Mammalia</taxon>
        <taxon>Eutheria</taxon>
        <taxon>Euarchontoglires</taxon>
        <taxon>Primates</taxon>
        <taxon>Haplorrhini</taxon>
        <taxon>Catarrhini</taxon>
        <taxon>Hominidae</taxon>
        <taxon>Homo</taxon>
    </lineage>
</organism>
<dbReference type="Proteomes" id="UP000005640">
    <property type="component" value="Chromosome 17"/>
</dbReference>
<sequence length="46" mass="5216">MKSLKKDSRLRITPTRLLEASENVKGWHAGGRIPGLDEVQKSQERV</sequence>
<dbReference type="Ensembl" id="ENST00000419930.2">
    <property type="protein sequence ID" value="ENSP00000407719.2"/>
    <property type="gene ID" value="ENSG00000136449.16"/>
</dbReference>
<gene>
    <name evidence="1" type="primary">MYCBPAP</name>
</gene>
<reference evidence="1" key="5">
    <citation type="submission" date="2025-09" db="UniProtKB">
        <authorList>
            <consortium name="Ensembl"/>
        </authorList>
    </citation>
    <scope>IDENTIFICATION</scope>
</reference>
<dbReference type="ExpressionAtlas" id="C9JZX1">
    <property type="expression patterns" value="baseline and differential"/>
</dbReference>
<reference evidence="1 2" key="3">
    <citation type="journal article" date="2006" name="Nature">
        <title>DNA sequence of human chromosome 17 and analysis of rearrangement in the human lineage.</title>
        <authorList>
            <person name="Zody M.C."/>
            <person name="Garber M."/>
            <person name="Adams D.J."/>
            <person name="Sharpe T."/>
            <person name="Harrow J."/>
            <person name="Lupski J.R."/>
            <person name="Nicholson C."/>
            <person name="Searle S.M."/>
            <person name="Wilming L."/>
            <person name="Young S.K."/>
            <person name="Abouelleil A."/>
            <person name="Allen N.R."/>
            <person name="Bi W."/>
            <person name="Bloom T."/>
            <person name="Borowsky M.L."/>
            <person name="Bugalter B.E."/>
            <person name="Butler J."/>
            <person name="Chang J.L."/>
            <person name="Chen C.K."/>
            <person name="Cook A."/>
            <person name="Corum B."/>
            <person name="Cuomo C.A."/>
            <person name="de Jong P.J."/>
            <person name="DeCaprio D."/>
            <person name="Dewar K."/>
            <person name="FitzGerald M."/>
            <person name="Gilbert J."/>
            <person name="Gibson R."/>
            <person name="Gnerre S."/>
            <person name="Goldstein S."/>
            <person name="Grafham D.V."/>
            <person name="Grocock R."/>
            <person name="Hafez N."/>
            <person name="Hagopian D.S."/>
            <person name="Hart E."/>
            <person name="Norman C.H."/>
            <person name="Humphray S."/>
            <person name="Jaffe D.B."/>
            <person name="Jones M."/>
            <person name="Kamal M."/>
            <person name="Khodiyar V.K."/>
            <person name="LaButti K."/>
            <person name="Laird G."/>
            <person name="Lehoczky J."/>
            <person name="Liu X."/>
            <person name="Lokyitsang T."/>
            <person name="Loveland J."/>
            <person name="Lui A."/>
            <person name="Macdonald P."/>
            <person name="Major J.E."/>
            <person name="Matthews L."/>
            <person name="Mauceli E."/>
            <person name="McCarroll S.A."/>
            <person name="Mihalev A.H."/>
            <person name="Mudge J."/>
            <person name="Nguyen C."/>
            <person name="Nicol R."/>
            <person name="O'Leary S.B."/>
            <person name="Osoegawa K."/>
            <person name="Schwartz D.C."/>
            <person name="Shaw-Smith C."/>
            <person name="Stankiewicz P."/>
            <person name="Steward C."/>
            <person name="Swarbreck D."/>
            <person name="Venkataraman V."/>
            <person name="Whittaker C.A."/>
            <person name="Yang X."/>
            <person name="Zimmer A.R."/>
            <person name="Bradley A."/>
            <person name="Hubbard T."/>
            <person name="Birren B.W."/>
            <person name="Rogers J."/>
            <person name="Lander E.S."/>
            <person name="Nusbaum C."/>
        </authorList>
    </citation>
    <scope>NUCLEOTIDE SEQUENCE [LARGE SCALE GENOMIC DNA]</scope>
</reference>
<accession>C9JZX1</accession>
<dbReference type="Bgee" id="ENSG00000136449">
    <property type="expression patterns" value="Expressed in left testis and 100 other cell types or tissues"/>
</dbReference>
<dbReference type="Ensembl" id="ENST00000419930.2">
    <property type="protein sequence ID" value="ENSP00000407719.2"/>
    <property type="gene ID" value="ENSG00000136449.17"/>
</dbReference>
<dbReference type="UCSC" id="uc060hiz.1">
    <property type="organism name" value="human"/>
</dbReference>
<keyword evidence="2" id="KW-1185">Reference proteome</keyword>
<reference evidence="1 2" key="2">
    <citation type="journal article" date="2004" name="Nature">
        <title>Finishing the euchromatic sequence of the human genome.</title>
        <authorList>
            <consortium name="International Human Genome Sequencing Consortium"/>
        </authorList>
    </citation>
    <scope>NUCLEOTIDE SEQUENCE [LARGE SCALE GENOMIC DNA]</scope>
</reference>
<reference evidence="1" key="4">
    <citation type="submission" date="2025-08" db="UniProtKB">
        <authorList>
            <consortium name="Ensembl"/>
        </authorList>
    </citation>
    <scope>IDENTIFICATION</scope>
</reference>
<reference evidence="1 2" key="1">
    <citation type="journal article" date="2001" name="Nature">
        <title>Initial sequencing and analysis of the human genome.</title>
        <authorList>
            <consortium name="International Human Genome Sequencing Consortium"/>
            <person name="Lander E.S."/>
            <person name="Linton L.M."/>
            <person name="Birren B."/>
            <person name="Nusbaum C."/>
            <person name="Zody M.C."/>
            <person name="Baldwin J."/>
            <person name="Devon K."/>
            <person name="Dewar K."/>
            <person name="Doyle M."/>
            <person name="FitzHugh W."/>
            <person name="Funke R."/>
            <person name="Gage D."/>
            <person name="Harris K."/>
            <person name="Heaford A."/>
            <person name="Howland J."/>
            <person name="Kann L."/>
            <person name="Lehoczky J."/>
            <person name="LeVine R."/>
            <person name="McEwan P."/>
            <person name="McKernan K."/>
            <person name="Meldrim J."/>
            <person name="Mesirov J.P."/>
            <person name="Miranda C."/>
            <person name="Morris W."/>
            <person name="Naylor J."/>
            <person name="Raymond C."/>
            <person name="Rosetti M."/>
            <person name="Santos R."/>
            <person name="Sheridan A."/>
            <person name="Sougnez C."/>
            <person name="Stange-Thomann N."/>
            <person name="Stojanovic N."/>
            <person name="Subramanian A."/>
            <person name="Wyman D."/>
            <person name="Rogers J."/>
            <person name="Sulston J."/>
            <person name="Ainscough R."/>
            <person name="Beck S."/>
            <person name="Bentley D."/>
            <person name="Burton J."/>
            <person name="Clee C."/>
            <person name="Carter N."/>
            <person name="Coulson A."/>
            <person name="Deadman R."/>
            <person name="Deloukas P."/>
            <person name="Dunham A."/>
            <person name="Dunham I."/>
            <person name="Durbin R."/>
            <person name="French L."/>
            <person name="Grafham D."/>
            <person name="Gregory S."/>
            <person name="Hubbard T."/>
            <person name="Humphray S."/>
            <person name="Hunt A."/>
            <person name="Jones M."/>
            <person name="Lloyd C."/>
            <person name="McMurray A."/>
            <person name="Matthews L."/>
            <person name="Mercer S."/>
            <person name="Milne S."/>
            <person name="Mullikin J.C."/>
            <person name="Mungall A."/>
            <person name="Plumb R."/>
            <person name="Ross M."/>
            <person name="Shownkeen R."/>
            <person name="Sims S."/>
            <person name="Waterston R.H."/>
            <person name="Wilson R.K."/>
            <person name="Hillier L.W."/>
            <person name="McPherson J.D."/>
            <person name="Marra M.A."/>
            <person name="Mardis E.R."/>
            <person name="Fulton L.A."/>
            <person name="Chinwalla A.T."/>
            <person name="Pepin K.H."/>
            <person name="Gish W.R."/>
            <person name="Chissoe S.L."/>
            <person name="Wendl M.C."/>
            <person name="Delehaunty K.D."/>
            <person name="Miner T.L."/>
            <person name="Delehaunty A."/>
            <person name="Kramer J.B."/>
            <person name="Cook L.L."/>
            <person name="Fulton R.S."/>
            <person name="Johnson D.L."/>
            <person name="Minx P.J."/>
            <person name="Clifton S.W."/>
            <person name="Hawkins T."/>
            <person name="Branscomb E."/>
            <person name="Predki P."/>
            <person name="Richardson P."/>
            <person name="Wenning S."/>
            <person name="Slezak T."/>
            <person name="Doggett N."/>
            <person name="Cheng J.F."/>
            <person name="Olsen A."/>
            <person name="Lucas S."/>
            <person name="Elkin C."/>
            <person name="Uberbacher E."/>
            <person name="Frazier M."/>
            <person name="Gibbs R.A."/>
            <person name="Muzny D.M."/>
            <person name="Scherer S.E."/>
            <person name="Bouck J.B."/>
            <person name="Sodergren E.J."/>
            <person name="Worley K.C."/>
            <person name="Rives C.M."/>
            <person name="Gorrell J.H."/>
            <person name="Metzker M.L."/>
            <person name="Naylor S.L."/>
            <person name="Kucherlapati R.S."/>
            <person name="Nelson D.L."/>
            <person name="Weinstock G.M."/>
            <person name="Sakaki Y."/>
            <person name="Fujiyama A."/>
            <person name="Hattori M."/>
            <person name="Yada T."/>
            <person name="Toyoda A."/>
            <person name="Itoh T."/>
            <person name="Kawagoe C."/>
            <person name="Watanabe H."/>
            <person name="Totoki Y."/>
            <person name="Taylor T."/>
            <person name="Weissenbach J."/>
            <person name="Heilig R."/>
            <person name="Saurin W."/>
            <person name="Artiguenave F."/>
            <person name="Brottier P."/>
            <person name="Bruls T."/>
            <person name="Pelletier E."/>
            <person name="Robert C."/>
            <person name="Wincker P."/>
            <person name="Smith D.R."/>
            <person name="Doucette-Stamm L."/>
            <person name="Rubenfield M."/>
            <person name="Weinstock K."/>
            <person name="Lee H.M."/>
            <person name="Dubois J."/>
            <person name="Rosenthal A."/>
            <person name="Platzer M."/>
            <person name="Nyakatura G."/>
            <person name="Taudien S."/>
            <person name="Rump A."/>
            <person name="Yang H."/>
            <person name="Yu J."/>
            <person name="Wang J."/>
            <person name="Huang G."/>
            <person name="Gu J."/>
            <person name="Hood L."/>
            <person name="Rowen L."/>
            <person name="Madan A."/>
            <person name="Qin S."/>
            <person name="Davis R.W."/>
            <person name="Federspiel N.A."/>
            <person name="Abola A.P."/>
            <person name="Proctor M.J."/>
            <person name="Myers R.M."/>
            <person name="Schmutz J."/>
            <person name="Dickson M."/>
            <person name="Grimwood J."/>
            <person name="Cox D.R."/>
            <person name="Olson M.V."/>
            <person name="Kaul R."/>
            <person name="Raymond C."/>
            <person name="Shimizu N."/>
            <person name="Kawasaki K."/>
            <person name="Minoshima S."/>
            <person name="Evans G.A."/>
            <person name="Athanasiou M."/>
            <person name="Schultz R."/>
            <person name="Roe B.A."/>
            <person name="Chen F."/>
            <person name="Pan H."/>
            <person name="Ramser J."/>
            <person name="Lehrach H."/>
            <person name="Reinhardt R."/>
            <person name="McCombie W.R."/>
            <person name="de la Bastide M."/>
            <person name="Dedhia N."/>
            <person name="Blocker H."/>
            <person name="Hornischer K."/>
            <person name="Nordsiek G."/>
            <person name="Agarwala R."/>
            <person name="Aravind L."/>
            <person name="Bailey J.A."/>
            <person name="Bateman A."/>
            <person name="Batzoglou S."/>
            <person name="Birney E."/>
            <person name="Bork P."/>
            <person name="Brown D.G."/>
            <person name="Burge C.B."/>
            <person name="Cerutti L."/>
            <person name="Chen H.C."/>
            <person name="Church D."/>
            <person name="Clamp M."/>
            <person name="Copley R.R."/>
            <person name="Doerks T."/>
            <person name="Eddy S.R."/>
            <person name="Eichler E.E."/>
            <person name="Furey T.S."/>
            <person name="Galagan J."/>
            <person name="Gilbert J.G."/>
            <person name="Harmon C."/>
            <person name="Hayashizaki Y."/>
            <person name="Haussler D."/>
            <person name="Hermjakob H."/>
            <person name="Hokamp K."/>
            <person name="Jang W."/>
            <person name="Johnson L.S."/>
            <person name="Jones T.A."/>
            <person name="Kasif S."/>
            <person name="Kaspryzk A."/>
            <person name="Kennedy S."/>
            <person name="Kent W.J."/>
            <person name="Kitts P."/>
            <person name="Koonin E.V."/>
            <person name="Korf I."/>
            <person name="Kulp D."/>
            <person name="Lancet D."/>
            <person name="Lowe T.M."/>
            <person name="McLysaght A."/>
            <person name="Mikkelsen T."/>
            <person name="Moran J.V."/>
            <person name="Mulder N."/>
            <person name="Pollara V.J."/>
            <person name="Ponting C.P."/>
            <person name="Schuler G."/>
            <person name="Schultz J."/>
            <person name="Slater G."/>
            <person name="Smit A.F."/>
            <person name="Stupka E."/>
            <person name="Szustakowski J."/>
            <person name="Thierry-Mieg D."/>
            <person name="Thierry-Mieg J."/>
            <person name="Wagner L."/>
            <person name="Wallis J."/>
            <person name="Wheeler R."/>
            <person name="Williams A."/>
            <person name="Wolf Y.I."/>
            <person name="Wolfe K.H."/>
            <person name="Yang S.P."/>
            <person name="Yeh R.F."/>
            <person name="Collins F."/>
            <person name="Guyer M.S."/>
            <person name="Peterson J."/>
            <person name="Felsenfeld A."/>
            <person name="Wetterstrand K.A."/>
            <person name="Patrinos A."/>
            <person name="Morgan M.J."/>
            <person name="de Jong P."/>
            <person name="Catanese J.J."/>
            <person name="Osoegawa K."/>
            <person name="Shizuya H."/>
            <person name="Choi S."/>
            <person name="Chen Y.J."/>
        </authorList>
    </citation>
    <scope>NUCLEOTIDE SEQUENCE [LARGE SCALE GENOMIC DNA]</scope>
</reference>
<dbReference type="VEuPathDB" id="HostDB:ENSG00000136449"/>
<dbReference type="HOGENOM" id="CLU_2454071_0_0_1"/>